<keyword evidence="2" id="KW-1185">Reference proteome</keyword>
<proteinExistence type="predicted"/>
<accession>A0ABZ3BYE6</accession>
<evidence type="ECO:0000313" key="1">
    <source>
        <dbReference type="EMBL" id="WZW86912.1"/>
    </source>
</evidence>
<sequence>MRQIAGMMEAGVQDNFRAGSRPKWAPVRRGGLPLTLTEHLAGSISSASNSDSTVVIRSLEKS</sequence>
<dbReference type="RefSeq" id="WP_156923255.1">
    <property type="nucleotide sequence ID" value="NZ_AZOD01000011.1"/>
</dbReference>
<organism evidence="1 2">
    <name type="scientific">Ignatzschineria larvae DSM 13226</name>
    <dbReference type="NCBI Taxonomy" id="1111732"/>
    <lineage>
        <taxon>Bacteria</taxon>
        <taxon>Pseudomonadati</taxon>
        <taxon>Pseudomonadota</taxon>
        <taxon>Gammaproteobacteria</taxon>
        <taxon>Cardiobacteriales</taxon>
        <taxon>Ignatzschineriaceae</taxon>
        <taxon>Ignatzschineria</taxon>
    </lineage>
</organism>
<gene>
    <name evidence="1" type="ORF">WMO13_05845</name>
</gene>
<dbReference type="EMBL" id="CP150637">
    <property type="protein sequence ID" value="WZW86912.1"/>
    <property type="molecule type" value="Genomic_DNA"/>
</dbReference>
<evidence type="ECO:0000313" key="2">
    <source>
        <dbReference type="Proteomes" id="UP001449178"/>
    </source>
</evidence>
<name>A0ABZ3BYE6_9GAMM</name>
<dbReference type="Proteomes" id="UP001449178">
    <property type="component" value="Chromosome"/>
</dbReference>
<protein>
    <submittedName>
        <fullName evidence="1">Uncharacterized protein</fullName>
    </submittedName>
</protein>
<reference evidence="1 2" key="1">
    <citation type="submission" date="2024-03" db="EMBL/GenBank/DDBJ databases">
        <title>Complete Genome Sequence and Annotation of Ignatzschineria larvae DSM 13226.</title>
        <authorList>
            <person name="Cantrell E."/>
            <person name="Burcham Z.M."/>
        </authorList>
    </citation>
    <scope>NUCLEOTIDE SEQUENCE [LARGE SCALE GENOMIC DNA]</scope>
    <source>
        <strain evidence="1 2">DSM 13226</strain>
    </source>
</reference>